<sequence>MKKICFDIGGSSIKLNIFDENNISILNDKIIHKQFIMTEIITGFKMRTVKLQDCLEQIREYIEQFNQAVEVGIAIPGVIDNINNKVLSQSSISDIDIDINNFFSKITLVKKLKIENDAKAAAIGELIYGQNNQITNAIILTIGSGLGGGIIINKKVYKGSHNGAGEFSQIISNMNSQEVNLNELIVGSTSTGSICEMYSYLSKLDHKINGQEFMQLVLDKNKLALELFNKQIKTLRNLLINFQVIFDVEKILIGGGISDNNYFIDKLKEEVDSINYWKINVEKCKLSNNAACYGMLAILVDEYQYD</sequence>
<dbReference type="OrthoDB" id="9795247at2"/>
<organism evidence="2 3">
    <name type="scientific">Spiroplasma culicicola AES-1</name>
    <dbReference type="NCBI Taxonomy" id="1276246"/>
    <lineage>
        <taxon>Bacteria</taxon>
        <taxon>Bacillati</taxon>
        <taxon>Mycoplasmatota</taxon>
        <taxon>Mollicutes</taxon>
        <taxon>Entomoplasmatales</taxon>
        <taxon>Spiroplasmataceae</taxon>
        <taxon>Spiroplasma</taxon>
    </lineage>
</organism>
<accession>W6AGZ4</accession>
<dbReference type="HOGENOM" id="CLU_036604_0_2_14"/>
<dbReference type="Gene3D" id="3.30.420.40">
    <property type="match status" value="2"/>
</dbReference>
<dbReference type="PANTHER" id="PTHR18964">
    <property type="entry name" value="ROK (REPRESSOR, ORF, KINASE) FAMILY"/>
    <property type="match status" value="1"/>
</dbReference>
<dbReference type="EMBL" id="CP006681">
    <property type="protein sequence ID" value="AHI52959.1"/>
    <property type="molecule type" value="Genomic_DNA"/>
</dbReference>
<comment type="similarity">
    <text evidence="1">Belongs to the ROK (NagC/XylR) family.</text>
</comment>
<keyword evidence="3" id="KW-1185">Reference proteome</keyword>
<name>W6AGZ4_9MOLU</name>
<dbReference type="KEGG" id="scq:SCULI_v1c06180"/>
<dbReference type="eggNOG" id="COG1940">
    <property type="taxonomic scope" value="Bacteria"/>
</dbReference>
<protein>
    <submittedName>
        <fullName evidence="2">Transcriptional regulator</fullName>
    </submittedName>
</protein>
<gene>
    <name evidence="2" type="ORF">SCULI_v1c06180</name>
</gene>
<dbReference type="Pfam" id="PF00480">
    <property type="entry name" value="ROK"/>
    <property type="match status" value="1"/>
</dbReference>
<dbReference type="AlphaFoldDB" id="W6AGZ4"/>
<dbReference type="InterPro" id="IPR000600">
    <property type="entry name" value="ROK"/>
</dbReference>
<dbReference type="PANTHER" id="PTHR18964:SF149">
    <property type="entry name" value="BIFUNCTIONAL UDP-N-ACETYLGLUCOSAMINE 2-EPIMERASE_N-ACETYLMANNOSAMINE KINASE"/>
    <property type="match status" value="1"/>
</dbReference>
<dbReference type="Proteomes" id="UP000019267">
    <property type="component" value="Chromosome"/>
</dbReference>
<reference evidence="2 3" key="1">
    <citation type="journal article" date="2014" name="Genome Biol. Evol.">
        <title>Molecular evolution of the substrate utilization strategies and putative virulence factors in mosquito-associated Spiroplasma species.</title>
        <authorList>
            <person name="Chang T.H."/>
            <person name="Lo W.S."/>
            <person name="Ku C."/>
            <person name="Chen L.L."/>
            <person name="Kuo C.H."/>
        </authorList>
    </citation>
    <scope>NUCLEOTIDE SEQUENCE [LARGE SCALE GENOMIC DNA]</scope>
    <source>
        <strain evidence="2">AES-1</strain>
    </source>
</reference>
<proteinExistence type="inferred from homology"/>
<dbReference type="STRING" id="1276246.SCULI_v1c06180"/>
<evidence type="ECO:0000313" key="2">
    <source>
        <dbReference type="EMBL" id="AHI52959.1"/>
    </source>
</evidence>
<dbReference type="InterPro" id="IPR043129">
    <property type="entry name" value="ATPase_NBD"/>
</dbReference>
<evidence type="ECO:0000313" key="3">
    <source>
        <dbReference type="Proteomes" id="UP000019267"/>
    </source>
</evidence>
<dbReference type="PATRIC" id="fig|1276246.3.peg.617"/>
<dbReference type="RefSeq" id="WP_025363194.1">
    <property type="nucleotide sequence ID" value="NZ_CP006681.1"/>
</dbReference>
<evidence type="ECO:0000256" key="1">
    <source>
        <dbReference type="ARBA" id="ARBA00006479"/>
    </source>
</evidence>
<dbReference type="SUPFAM" id="SSF53067">
    <property type="entry name" value="Actin-like ATPase domain"/>
    <property type="match status" value="1"/>
</dbReference>